<evidence type="ECO:0000256" key="8">
    <source>
        <dbReference type="SAM" id="Coils"/>
    </source>
</evidence>
<dbReference type="PROSITE" id="PS50893">
    <property type="entry name" value="ABC_TRANSPORTER_2"/>
    <property type="match status" value="1"/>
</dbReference>
<dbReference type="PANTHER" id="PTHR43297">
    <property type="entry name" value="OLIGOPEPTIDE TRANSPORT ATP-BINDING PROTEIN APPD"/>
    <property type="match status" value="1"/>
</dbReference>
<sequence length="517" mass="58581">MSKEKILEVKDLTISFKTPNGLVRAVRTISFDLYKGETLAIVGESGSGKSVTNRAIMGILANNGNIDKGEILYSNQDLAKLSEENFHKIRGSKVGMIFQDPSSSLNPTMRIGKQITEAMLVGGDRFKNRFRDLYHNEFHDYLNLETRIKLLKKDRDIRIFEINKDDSIPKADKKVKIQALKKSTHETISKLKKDLPGLKTKYLESKKAAKIQIKKEIKEVKAEEKVEYAKLKADVEASKKSLDSIEKNSPSYEDSKKAYDETKEALKNNKEVYRRRFHVTKKEAYERAITIMNEVGIPEPEKRFTQYPFQFSGGMRQRVVIAIALTAGPELLICDEPTTALDVTIQQQILDLIKKIKKERGLSVIFITHDLGVVANMADRVAVMYAGKIVEYGSSSDIFYDPKHPYTWALLASVPDLDTKEKLLSIPGTPPDMLYPPKGDAFAERNQFALKIDFEEEPPFFKVSDSHYAATWLLHENAPDIKKPKIITDRITKYKADAKRRAAQSKTKNVKSAGDVN</sequence>
<dbReference type="PANTHER" id="PTHR43297:SF2">
    <property type="entry name" value="DIPEPTIDE TRANSPORT ATP-BINDING PROTEIN DPPD"/>
    <property type="match status" value="1"/>
</dbReference>
<keyword evidence="6" id="KW-0067">ATP-binding</keyword>
<comment type="subcellular location">
    <subcellularLocation>
        <location evidence="1">Cell membrane</location>
        <topology evidence="1">Peripheral membrane protein</topology>
    </subcellularLocation>
</comment>
<dbReference type="SMART" id="SM00382">
    <property type="entry name" value="AAA"/>
    <property type="match status" value="1"/>
</dbReference>
<feature type="region of interest" description="Disordered" evidence="9">
    <location>
        <begin position="498"/>
        <end position="517"/>
    </location>
</feature>
<dbReference type="GO" id="GO:0015833">
    <property type="term" value="P:peptide transport"/>
    <property type="evidence" value="ECO:0007669"/>
    <property type="project" value="InterPro"/>
</dbReference>
<keyword evidence="3" id="KW-0813">Transport</keyword>
<dbReference type="GO" id="GO:0016887">
    <property type="term" value="F:ATP hydrolysis activity"/>
    <property type="evidence" value="ECO:0007669"/>
    <property type="project" value="InterPro"/>
</dbReference>
<dbReference type="InterPro" id="IPR003593">
    <property type="entry name" value="AAA+_ATPase"/>
</dbReference>
<comment type="similarity">
    <text evidence="2">Belongs to the ABC transporter superfamily.</text>
</comment>
<dbReference type="Proteomes" id="UP000620133">
    <property type="component" value="Chromosome"/>
</dbReference>
<evidence type="ECO:0000256" key="1">
    <source>
        <dbReference type="ARBA" id="ARBA00004202"/>
    </source>
</evidence>
<evidence type="ECO:0000256" key="7">
    <source>
        <dbReference type="ARBA" id="ARBA00023136"/>
    </source>
</evidence>
<dbReference type="InterPro" id="IPR017871">
    <property type="entry name" value="ABC_transporter-like_CS"/>
</dbReference>
<keyword evidence="5" id="KW-0547">Nucleotide-binding</keyword>
<dbReference type="GO" id="GO:0005524">
    <property type="term" value="F:ATP binding"/>
    <property type="evidence" value="ECO:0007669"/>
    <property type="project" value="UniProtKB-KW"/>
</dbReference>
<evidence type="ECO:0000313" key="11">
    <source>
        <dbReference type="Proteomes" id="UP000620133"/>
    </source>
</evidence>
<dbReference type="AlphaFoldDB" id="A0A7U9TKQ6"/>
<reference evidence="10" key="1">
    <citation type="submission" date="2021-01" db="EMBL/GenBank/DDBJ databases">
        <title>Draft genome sequence of Acholeplasmataceae bacterium strain Mahy22.</title>
        <authorList>
            <person name="Watanabe M."/>
            <person name="Kojima H."/>
            <person name="Fukui M."/>
        </authorList>
    </citation>
    <scope>NUCLEOTIDE SEQUENCE</scope>
    <source>
        <strain evidence="10">Mahy22</strain>
    </source>
</reference>
<evidence type="ECO:0000256" key="5">
    <source>
        <dbReference type="ARBA" id="ARBA00022741"/>
    </source>
</evidence>
<keyword evidence="4" id="KW-1003">Cell membrane</keyword>
<dbReference type="RefSeq" id="WP_176239231.1">
    <property type="nucleotide sequence ID" value="NZ_AP024412.1"/>
</dbReference>
<gene>
    <name evidence="10" type="ORF">MPAN_014770</name>
</gene>
<dbReference type="Pfam" id="PF08352">
    <property type="entry name" value="oligo_HPY"/>
    <property type="match status" value="1"/>
</dbReference>
<dbReference type="KEGG" id="manr:MPAN_014770"/>
<protein>
    <submittedName>
        <fullName evidence="10">Uncharacterized protein</fullName>
    </submittedName>
</protein>
<name>A0A7U9TKQ6_9MOLU</name>
<evidence type="ECO:0000256" key="9">
    <source>
        <dbReference type="SAM" id="MobiDB-lite"/>
    </source>
</evidence>
<evidence type="ECO:0000256" key="6">
    <source>
        <dbReference type="ARBA" id="ARBA00022840"/>
    </source>
</evidence>
<dbReference type="InterPro" id="IPR027417">
    <property type="entry name" value="P-loop_NTPase"/>
</dbReference>
<dbReference type="InterPro" id="IPR013563">
    <property type="entry name" value="Oligopep_ABC_C"/>
</dbReference>
<dbReference type="CDD" id="cd03257">
    <property type="entry name" value="ABC_NikE_OppD_transporters"/>
    <property type="match status" value="1"/>
</dbReference>
<dbReference type="PROSITE" id="PS00211">
    <property type="entry name" value="ABC_TRANSPORTER_1"/>
    <property type="match status" value="1"/>
</dbReference>
<evidence type="ECO:0000256" key="2">
    <source>
        <dbReference type="ARBA" id="ARBA00005417"/>
    </source>
</evidence>
<organism evidence="10 11">
    <name type="scientific">Mariniplasma anaerobium</name>
    <dbReference type="NCBI Taxonomy" id="2735436"/>
    <lineage>
        <taxon>Bacteria</taxon>
        <taxon>Bacillati</taxon>
        <taxon>Mycoplasmatota</taxon>
        <taxon>Mollicutes</taxon>
        <taxon>Acholeplasmatales</taxon>
        <taxon>Acholeplasmataceae</taxon>
        <taxon>Mariniplasma</taxon>
    </lineage>
</organism>
<dbReference type="Gene3D" id="3.40.50.300">
    <property type="entry name" value="P-loop containing nucleotide triphosphate hydrolases"/>
    <property type="match status" value="2"/>
</dbReference>
<accession>A0A7U9TKQ6</accession>
<evidence type="ECO:0000313" key="10">
    <source>
        <dbReference type="EMBL" id="BCR36584.1"/>
    </source>
</evidence>
<dbReference type="SUPFAM" id="SSF52540">
    <property type="entry name" value="P-loop containing nucleoside triphosphate hydrolases"/>
    <property type="match status" value="1"/>
</dbReference>
<dbReference type="Pfam" id="PF00005">
    <property type="entry name" value="ABC_tran"/>
    <property type="match status" value="1"/>
</dbReference>
<evidence type="ECO:0000256" key="4">
    <source>
        <dbReference type="ARBA" id="ARBA00022475"/>
    </source>
</evidence>
<keyword evidence="7" id="KW-0472">Membrane</keyword>
<dbReference type="InterPro" id="IPR003439">
    <property type="entry name" value="ABC_transporter-like_ATP-bd"/>
</dbReference>
<dbReference type="NCBIfam" id="TIGR01727">
    <property type="entry name" value="oligo_HPY"/>
    <property type="match status" value="1"/>
</dbReference>
<evidence type="ECO:0000256" key="3">
    <source>
        <dbReference type="ARBA" id="ARBA00022448"/>
    </source>
</evidence>
<dbReference type="EMBL" id="AP024412">
    <property type="protein sequence ID" value="BCR36584.1"/>
    <property type="molecule type" value="Genomic_DNA"/>
</dbReference>
<feature type="coiled-coil region" evidence="8">
    <location>
        <begin position="203"/>
        <end position="276"/>
    </location>
</feature>
<proteinExistence type="inferred from homology"/>
<keyword evidence="8" id="KW-0175">Coiled coil</keyword>
<keyword evidence="11" id="KW-1185">Reference proteome</keyword>
<dbReference type="InterPro" id="IPR050388">
    <property type="entry name" value="ABC_Ni/Peptide_Import"/>
</dbReference>
<dbReference type="GO" id="GO:0005886">
    <property type="term" value="C:plasma membrane"/>
    <property type="evidence" value="ECO:0007669"/>
    <property type="project" value="UniProtKB-SubCell"/>
</dbReference>